<evidence type="ECO:0000256" key="6">
    <source>
        <dbReference type="ARBA" id="ARBA00022741"/>
    </source>
</evidence>
<dbReference type="OrthoDB" id="1890790at2759"/>
<keyword evidence="7" id="KW-0067">ATP-binding</keyword>
<comment type="subcellular location">
    <subcellularLocation>
        <location evidence="2">Membrane</location>
        <topology evidence="2">Multi-pass membrane protein</topology>
    </subcellularLocation>
</comment>
<dbReference type="GO" id="GO:0005524">
    <property type="term" value="F:ATP binding"/>
    <property type="evidence" value="ECO:0007669"/>
    <property type="project" value="UniProtKB-KW"/>
</dbReference>
<dbReference type="CDD" id="cd07302">
    <property type="entry name" value="CHD"/>
    <property type="match status" value="2"/>
</dbReference>
<dbReference type="EMBL" id="JAHDYR010000007">
    <property type="protein sequence ID" value="KAG9396181.1"/>
    <property type="molecule type" value="Genomic_DNA"/>
</dbReference>
<dbReference type="PROSITE" id="PS50125">
    <property type="entry name" value="GUANYLATE_CYCLASE_2"/>
    <property type="match status" value="2"/>
</dbReference>
<dbReference type="SUPFAM" id="SSF55073">
    <property type="entry name" value="Nucleotide cyclase"/>
    <property type="match status" value="2"/>
</dbReference>
<accession>A0A8J6AVZ4</accession>
<feature type="transmembrane region" description="Helical" evidence="12">
    <location>
        <begin position="615"/>
        <end position="634"/>
    </location>
</feature>
<feature type="transmembrane region" description="Helical" evidence="12">
    <location>
        <begin position="646"/>
        <end position="667"/>
    </location>
</feature>
<feature type="transmembrane region" description="Helical" evidence="12">
    <location>
        <begin position="161"/>
        <end position="180"/>
    </location>
</feature>
<evidence type="ECO:0000256" key="4">
    <source>
        <dbReference type="ARBA" id="ARBA00022692"/>
    </source>
</evidence>
<proteinExistence type="predicted"/>
<dbReference type="GO" id="GO:0005886">
    <property type="term" value="C:plasma membrane"/>
    <property type="evidence" value="ECO:0007669"/>
    <property type="project" value="TreeGrafter"/>
</dbReference>
<dbReference type="PANTHER" id="PTHR45627:SF12">
    <property type="entry name" value="ADENYLATE CYCLASE TYPE 2"/>
    <property type="match status" value="1"/>
</dbReference>
<evidence type="ECO:0000256" key="7">
    <source>
        <dbReference type="ARBA" id="ARBA00022840"/>
    </source>
</evidence>
<feature type="domain" description="Guanylate cyclase" evidence="13">
    <location>
        <begin position="267"/>
        <end position="382"/>
    </location>
</feature>
<feature type="transmembrane region" description="Helical" evidence="12">
    <location>
        <begin position="547"/>
        <end position="574"/>
    </location>
</feature>
<evidence type="ECO:0000313" key="15">
    <source>
        <dbReference type="Proteomes" id="UP000717585"/>
    </source>
</evidence>
<reference evidence="14" key="1">
    <citation type="submission" date="2021-05" db="EMBL/GenBank/DDBJ databases">
        <title>A free-living protist that lacks canonical eukaryotic 1 DNA replication and segregation systems.</title>
        <authorList>
            <person name="Salas-Leiva D.E."/>
            <person name="Tromer E.C."/>
            <person name="Curtis B.A."/>
            <person name="Jerlstrom-Hultqvist J."/>
            <person name="Kolisko M."/>
            <person name="Yi Z."/>
            <person name="Salas-Leiva J.S."/>
            <person name="Gallot-Lavallee L."/>
            <person name="Kops G.J.P.L."/>
            <person name="Archibald J.M."/>
            <person name="Simpson A.G.B."/>
            <person name="Roger A.J."/>
        </authorList>
    </citation>
    <scope>NUCLEOTIDE SEQUENCE</scope>
    <source>
        <strain evidence="14">BICM</strain>
    </source>
</reference>
<dbReference type="InterPro" id="IPR029787">
    <property type="entry name" value="Nucleotide_cyclase"/>
</dbReference>
<feature type="transmembrane region" description="Helical" evidence="12">
    <location>
        <begin position="586"/>
        <end position="603"/>
    </location>
</feature>
<gene>
    <name evidence="14" type="ORF">J8273_2533</name>
</gene>
<dbReference type="InterPro" id="IPR001054">
    <property type="entry name" value="A/G_cyclase"/>
</dbReference>
<keyword evidence="5" id="KW-0479">Metal-binding</keyword>
<feature type="transmembrane region" description="Helical" evidence="12">
    <location>
        <begin position="104"/>
        <end position="123"/>
    </location>
</feature>
<keyword evidence="6" id="KW-0547">Nucleotide-binding</keyword>
<comment type="caution">
    <text evidence="14">The sequence shown here is derived from an EMBL/GenBank/DDBJ whole genome shotgun (WGS) entry which is preliminary data.</text>
</comment>
<dbReference type="AlphaFoldDB" id="A0A8J6AVZ4"/>
<evidence type="ECO:0000313" key="14">
    <source>
        <dbReference type="EMBL" id="KAG9396181.1"/>
    </source>
</evidence>
<dbReference type="GO" id="GO:0007189">
    <property type="term" value="P:adenylate cyclase-activating G protein-coupled receptor signaling pathway"/>
    <property type="evidence" value="ECO:0007669"/>
    <property type="project" value="TreeGrafter"/>
</dbReference>
<feature type="transmembrane region" description="Helical" evidence="12">
    <location>
        <begin position="186"/>
        <end position="204"/>
    </location>
</feature>
<name>A0A8J6AVZ4_9EUKA</name>
<sequence>MTVSSLIREKSSQTFKLCAHGIATIRCTERCAHRFICNRNRRVFWHQLALTIISIVFGCISILMMAFVVKPTITHIALSLTKCVCLLLIIPIDVFFYRHRLRLVAFYICISLFGFFSAIRTVFVLHTDSGNHWDISTFMHTALFVFVAFQAWLIPIHHLAVAGLSYIGIQLLPVVIACIFRDASSSMMIGLVYHILVLYLSVWLGTRLNVAIRTGCEYTKMLATLTEQLQRQHSTMASHLKALIPSRILRRLDGAESSVVECYSEAIIIFVSIVFDRERMDIEEYVKTLNQCVAAIEDFSESFGVERIKTVESKVMLFCDTAKIVEIYTFLHALTDMFRTIYAPLTLKAGVSVGPVSGGVIGRLRFQYDVWGTVVNAAARMEALARPNTAVLTEAAYATARGPLPGNIATQLEPIDVKGLGVLRPWVLSLSKFPAIQEEIHHSTLSVTAPTRHPSVGSTASMFDSLSERSLGILAGESQSFIQEEDDKFALNWRLTFADRSIRAKYYQHTSAATPKVYAAVFLLGLFMWFIVHAFEACFYSSGSADAFILILVVMPGVVVLALYTVALVALVLVLGTRHSTTAAGILYTIFYVTVLYQYLLVLKIHGTVSDSQEMVHSMIAQSSMTLVLFTGLVRIFDFTSGLTTLIVSISGYIILQISCGATVGWASLSPETAVVDLALFPVVVAMTFKNRLLRSVLLFQLTEKAQAVEHDVRAMAGGKRRLLDLIYPKSISDTVISGKPYVPQLFPSVAVLFFDIVDFTRTAGMQTCSETAAMLNWLYRMCDKEVASMAGLRVNKICTIGDAYIAACGAPEPSSSPVVPLIRLAHAIIDFLESPENGEFAGLRCRFGLAFGEAVGAVMGRDCRSIFDLFGPAVREAELMETTGLPNRVHISGPALKVWKGTDPKSMVDFAFFKRSPNLEGHEGKHRGFIVKPRGGIAVDNHKN</sequence>
<dbReference type="PANTHER" id="PTHR45627">
    <property type="entry name" value="ADENYLATE CYCLASE TYPE 1"/>
    <property type="match status" value="1"/>
</dbReference>
<evidence type="ECO:0000256" key="11">
    <source>
        <dbReference type="ARBA" id="ARBA00023239"/>
    </source>
</evidence>
<dbReference type="EC" id="4.6.1.1" evidence="3"/>
<evidence type="ECO:0000259" key="13">
    <source>
        <dbReference type="PROSITE" id="PS50125"/>
    </source>
</evidence>
<feature type="domain" description="Guanylate cyclase" evidence="13">
    <location>
        <begin position="751"/>
        <end position="882"/>
    </location>
</feature>
<dbReference type="GO" id="GO:0004016">
    <property type="term" value="F:adenylate cyclase activity"/>
    <property type="evidence" value="ECO:0007669"/>
    <property type="project" value="UniProtKB-EC"/>
</dbReference>
<feature type="transmembrane region" description="Helical" evidence="12">
    <location>
        <begin position="517"/>
        <end position="535"/>
    </location>
</feature>
<dbReference type="Pfam" id="PF00211">
    <property type="entry name" value="Guanylate_cyc"/>
    <property type="match status" value="2"/>
</dbReference>
<keyword evidence="8" id="KW-0460">Magnesium</keyword>
<evidence type="ECO:0000256" key="5">
    <source>
        <dbReference type="ARBA" id="ARBA00022723"/>
    </source>
</evidence>
<evidence type="ECO:0000256" key="3">
    <source>
        <dbReference type="ARBA" id="ARBA00012201"/>
    </source>
</evidence>
<evidence type="ECO:0000256" key="8">
    <source>
        <dbReference type="ARBA" id="ARBA00022842"/>
    </source>
</evidence>
<dbReference type="GO" id="GO:0046872">
    <property type="term" value="F:metal ion binding"/>
    <property type="evidence" value="ECO:0007669"/>
    <property type="project" value="UniProtKB-KW"/>
</dbReference>
<dbReference type="Gene3D" id="3.30.70.1230">
    <property type="entry name" value="Nucleotide cyclase"/>
    <property type="match status" value="2"/>
</dbReference>
<dbReference type="Proteomes" id="UP000717585">
    <property type="component" value="Unassembled WGS sequence"/>
</dbReference>
<keyword evidence="10 12" id="KW-0472">Membrane</keyword>
<keyword evidence="11" id="KW-0456">Lyase</keyword>
<dbReference type="SMART" id="SM00044">
    <property type="entry name" value="CYCc"/>
    <property type="match status" value="1"/>
</dbReference>
<keyword evidence="4 12" id="KW-0812">Transmembrane</keyword>
<comment type="catalytic activity">
    <reaction evidence="1">
        <text>ATP = 3',5'-cyclic AMP + diphosphate</text>
        <dbReference type="Rhea" id="RHEA:15389"/>
        <dbReference type="ChEBI" id="CHEBI:30616"/>
        <dbReference type="ChEBI" id="CHEBI:33019"/>
        <dbReference type="ChEBI" id="CHEBI:58165"/>
        <dbReference type="EC" id="4.6.1.1"/>
    </reaction>
</comment>
<dbReference type="GO" id="GO:0035556">
    <property type="term" value="P:intracellular signal transduction"/>
    <property type="evidence" value="ECO:0007669"/>
    <property type="project" value="InterPro"/>
</dbReference>
<feature type="transmembrane region" description="Helical" evidence="12">
    <location>
        <begin position="135"/>
        <end position="154"/>
    </location>
</feature>
<feature type="transmembrane region" description="Helical" evidence="12">
    <location>
        <begin position="48"/>
        <end position="69"/>
    </location>
</feature>
<protein>
    <recommendedName>
        <fullName evidence="3">adenylate cyclase</fullName>
        <ecNumber evidence="3">4.6.1.1</ecNumber>
    </recommendedName>
</protein>
<feature type="transmembrane region" description="Helical" evidence="12">
    <location>
        <begin position="75"/>
        <end position="97"/>
    </location>
</feature>
<keyword evidence="15" id="KW-1185">Reference proteome</keyword>
<evidence type="ECO:0000256" key="1">
    <source>
        <dbReference type="ARBA" id="ARBA00001593"/>
    </source>
</evidence>
<evidence type="ECO:0000256" key="9">
    <source>
        <dbReference type="ARBA" id="ARBA00022989"/>
    </source>
</evidence>
<organism evidence="14 15">
    <name type="scientific">Carpediemonas membranifera</name>
    <dbReference type="NCBI Taxonomy" id="201153"/>
    <lineage>
        <taxon>Eukaryota</taxon>
        <taxon>Metamonada</taxon>
        <taxon>Carpediemonas-like organisms</taxon>
        <taxon>Carpediemonas</taxon>
    </lineage>
</organism>
<evidence type="ECO:0000256" key="2">
    <source>
        <dbReference type="ARBA" id="ARBA00004141"/>
    </source>
</evidence>
<keyword evidence="9 12" id="KW-1133">Transmembrane helix</keyword>
<evidence type="ECO:0000256" key="12">
    <source>
        <dbReference type="SAM" id="Phobius"/>
    </source>
</evidence>
<evidence type="ECO:0000256" key="10">
    <source>
        <dbReference type="ARBA" id="ARBA00023136"/>
    </source>
</evidence>
<dbReference type="GO" id="GO:0009190">
    <property type="term" value="P:cyclic nucleotide biosynthetic process"/>
    <property type="evidence" value="ECO:0007669"/>
    <property type="project" value="InterPro"/>
</dbReference>